<gene>
    <name evidence="2" type="ORF">FGLOB1_12839</name>
</gene>
<sequence length="1567" mass="179073">MDSTATTKAEADAHLETLRQKRGVGREQPEESVLVQSLDQALKIVSDQLYKASTHFILELIQNADDNHYDSEIVPSLRLALYDNGDQRYFRSDCNEIGFTFKQLDALTRVGQSTKAASIDNSKSCIGEKGIGFKSVFKVADVVHIASGFYEFKFDRNARIGMILPITSQFPTADRVVDHTQFLLELKSQRDYDVIKEELNSIDPDMLLFLRNLDEVHISIQDLNKQYRRKTIRLDPRYDGETVKISVQGDDVTSKEYIVHRYTVGKLPAVPQREGIDSSDVVIAFTVDDEATPVYTTQKVFAFLPVDDFGFRFLIHADFILVASREGIDESSPWNWALRDLIQLAFVASIRRLVALSHMDGKRLCYTWPKYLPRHSERPRFWHGLHQNMMNALRETPLLESGASDTLRKPTDLYYLPKDWRFENGALFDLPSLLQTHLSFKYDNVRQELSLIGVSSLDINDLWLEFSQWIDEVGTDGLKTRPVKWHQKVSSIFCGRQELREKLQNLPIVPLRDGSWARARQDCVFFTSTQNEEHVPNGIELFLVDGSVSKDPERRKFLSFLGIEEYSPTQVCELIIKLHQDLPPGPCRTDMDLVTDAFYLFDHQSCINYEVPNIHFLAIEGGKTVRTVRTRKRPLYLVDPDVKPGLIAKYQYNASSPLVVLSDKYEAELCKDRPRQEVELFRRWLLRSTYRELSIVPALLNNNELSAEWHFLRRHDVMDLLQAMRLQWDRKGMLSPVIIKAAAELQVPGSDGHCRPLGRLAIPTTELKQKCPHLDFVSLPDPECNWGLLSILGVLTTCNTTATLRELQKLAQLQADEVDRDAVRTIYETLNASIQSEWKQISTAFLEQPLVLVQKPEPRWLYHLSCVWDAPGALKQVTKLRNRYPTCRQLFISILGVKQASTADIVEELCSVSDEGDVTAQRFRELFFLLKLYCCDHEELSREQAQRIAEAAVFPIVVEEENSGEQPKVCEDYWYIPDEIFLERTFRSRVPMLEMAVNDVESLRSLFEDLDCKQRFLSCAVEQSTEPRGACIRDLHREGDLRTRLNFIALATDQSALLSDLTVHIWPVSSIVTKSRLGDIEIISEDNLVTIKNDGKVTNIYIRKDIAMAMQFKVDLEILEYFDSLLKDANNAKLITLLLKEPIVQLPSILERYNIEMPDNTNNGDTDNQLSDDEDQEGASEDQGSTDDDQTTTAYSVSDSNREEMIESGDESQFIDLVSEFENLRISSAGYGNDKYFITPASSPRLVPRHEMVPSQNPANQGIIQRPALSHADETPVAKAPRNGLIDGDLSLPRYSPIETPVSQQLTGPNSPRSAQNSLRAFQVPSNRYREIGFRGERFVYDMCQPRIKDWTYENWTSKLRVDAGHPRFAEREKDFSDFTYKDRFGQMKSLLREAGVDVVAGWSHDTKFHLEVKATLGPCSEPCFVSQNQLDKMRQYEGDLGNVYILIRVFQMEAEEGPGFRLFVDPWRLYLEGALDFRSGEGYKVEFVILSTVVHSRSYHTDAKGNQSPRVTIELPHTPLLQPVLPRFGLHTKIPNHHAFSQERTHASRFVGAGLHIFATVQSGRY</sequence>
<dbReference type="InterPro" id="IPR052957">
    <property type="entry name" value="Auxin_embryo_med"/>
</dbReference>
<dbReference type="InterPro" id="IPR036890">
    <property type="entry name" value="HATPase_C_sf"/>
</dbReference>
<feature type="compositionally biased region" description="Acidic residues" evidence="1">
    <location>
        <begin position="1170"/>
        <end position="1190"/>
    </location>
</feature>
<dbReference type="Proteomes" id="UP000532311">
    <property type="component" value="Unassembled WGS sequence"/>
</dbReference>
<evidence type="ECO:0000256" key="1">
    <source>
        <dbReference type="SAM" id="MobiDB-lite"/>
    </source>
</evidence>
<reference evidence="2 3" key="1">
    <citation type="submission" date="2020-05" db="EMBL/GenBank/DDBJ databases">
        <title>Identification and distribution of gene clusters putatively required for synthesis of sphingolipid metabolism inhibitors in phylogenetically diverse species of the filamentous fungus Fusarium.</title>
        <authorList>
            <person name="Kim H.-S."/>
            <person name="Busman M."/>
            <person name="Brown D.W."/>
            <person name="Divon H."/>
            <person name="Uhlig S."/>
            <person name="Proctor R.H."/>
        </authorList>
    </citation>
    <scope>NUCLEOTIDE SEQUENCE [LARGE SCALE GENOMIC DNA]</scope>
    <source>
        <strain evidence="2 3">NRRL 26131</strain>
    </source>
</reference>
<evidence type="ECO:0008006" key="4">
    <source>
        <dbReference type="Google" id="ProtNLM"/>
    </source>
</evidence>
<feature type="compositionally biased region" description="Basic and acidic residues" evidence="1">
    <location>
        <begin position="9"/>
        <end position="26"/>
    </location>
</feature>
<organism evidence="2 3">
    <name type="scientific">Fusarium globosum</name>
    <dbReference type="NCBI Taxonomy" id="78864"/>
    <lineage>
        <taxon>Eukaryota</taxon>
        <taxon>Fungi</taxon>
        <taxon>Dikarya</taxon>
        <taxon>Ascomycota</taxon>
        <taxon>Pezizomycotina</taxon>
        <taxon>Sordariomycetes</taxon>
        <taxon>Hypocreomycetidae</taxon>
        <taxon>Hypocreales</taxon>
        <taxon>Nectriaceae</taxon>
        <taxon>Fusarium</taxon>
        <taxon>Fusarium fujikuroi species complex</taxon>
    </lineage>
</organism>
<dbReference type="NCBIfam" id="NF047352">
    <property type="entry name" value="P_loop_sacsin"/>
    <property type="match status" value="1"/>
</dbReference>
<protein>
    <recommendedName>
        <fullName evidence="4">Protein NO VEIN C-terminal domain-containing protein</fullName>
    </recommendedName>
</protein>
<dbReference type="EMBL" id="JAAQPF010000743">
    <property type="protein sequence ID" value="KAF5697344.1"/>
    <property type="molecule type" value="Genomic_DNA"/>
</dbReference>
<evidence type="ECO:0000313" key="2">
    <source>
        <dbReference type="EMBL" id="KAF5697344.1"/>
    </source>
</evidence>
<accession>A0A8H5XP44</accession>
<feature type="region of interest" description="Disordered" evidence="1">
    <location>
        <begin position="1156"/>
        <end position="1209"/>
    </location>
</feature>
<keyword evidence="3" id="KW-1185">Reference proteome</keyword>
<dbReference type="SUPFAM" id="SSF55874">
    <property type="entry name" value="ATPase domain of HSP90 chaperone/DNA topoisomerase II/histidine kinase"/>
    <property type="match status" value="1"/>
</dbReference>
<dbReference type="PANTHER" id="PTHR32387:SF0">
    <property type="entry name" value="PROTEIN NO VEIN"/>
    <property type="match status" value="1"/>
</dbReference>
<dbReference type="PANTHER" id="PTHR32387">
    <property type="entry name" value="WU:FJ29H11"/>
    <property type="match status" value="1"/>
</dbReference>
<name>A0A8H5XP44_9HYPO</name>
<dbReference type="Gene3D" id="3.30.565.10">
    <property type="entry name" value="Histidine kinase-like ATPase, C-terminal domain"/>
    <property type="match status" value="1"/>
</dbReference>
<comment type="caution">
    <text evidence="2">The sequence shown here is derived from an EMBL/GenBank/DDBJ whole genome shotgun (WGS) entry which is preliminary data.</text>
</comment>
<evidence type="ECO:0000313" key="3">
    <source>
        <dbReference type="Proteomes" id="UP000532311"/>
    </source>
</evidence>
<proteinExistence type="predicted"/>
<feature type="region of interest" description="Disordered" evidence="1">
    <location>
        <begin position="1"/>
        <end position="26"/>
    </location>
</feature>
<feature type="compositionally biased region" description="Polar residues" evidence="1">
    <location>
        <begin position="1159"/>
        <end position="1169"/>
    </location>
</feature>